<dbReference type="RefSeq" id="WP_036680416.1">
    <property type="nucleotide sequence ID" value="NZ_JNVM01000008.1"/>
</dbReference>
<dbReference type="OrthoDB" id="9797498at2"/>
<accession>A0A081P5K6</accession>
<dbReference type="eggNOG" id="COG4538">
    <property type="taxonomic scope" value="Bacteria"/>
</dbReference>
<proteinExistence type="predicted"/>
<evidence type="ECO:0000259" key="1">
    <source>
        <dbReference type="Pfam" id="PF12680"/>
    </source>
</evidence>
<dbReference type="InterPro" id="IPR037401">
    <property type="entry name" value="SnoaL-like"/>
</dbReference>
<evidence type="ECO:0000313" key="2">
    <source>
        <dbReference type="EMBL" id="KEQ25979.1"/>
    </source>
</evidence>
<dbReference type="Proteomes" id="UP000028123">
    <property type="component" value="Unassembled WGS sequence"/>
</dbReference>
<dbReference type="SUPFAM" id="SSF54427">
    <property type="entry name" value="NTF2-like"/>
    <property type="match status" value="1"/>
</dbReference>
<dbReference type="InterPro" id="IPR008317">
    <property type="entry name" value="UCP030561"/>
</dbReference>
<sequence length="111" mass="13101">MRESVVQRQLQAYNDKNIDLFMGCYSEDVKIYDFPNTLTIEGQEAMRERYHKLFESYPNMLATVDKRIFHGKYVIDHEEITGRLEGAIIEAVAMYEIKDDLITKVWFLKGD</sequence>
<dbReference type="Pfam" id="PF12680">
    <property type="entry name" value="SnoaL_2"/>
    <property type="match status" value="1"/>
</dbReference>
<dbReference type="InterPro" id="IPR032710">
    <property type="entry name" value="NTF2-like_dom_sf"/>
</dbReference>
<reference evidence="2 3" key="1">
    <citation type="submission" date="2014-06" db="EMBL/GenBank/DDBJ databases">
        <title>Draft genome sequence of Paenibacillus sp. MSt1.</title>
        <authorList>
            <person name="Aw Y.K."/>
            <person name="Ong K.S."/>
            <person name="Gan H.M."/>
            <person name="Lee S.M."/>
        </authorList>
    </citation>
    <scope>NUCLEOTIDE SEQUENCE [LARGE SCALE GENOMIC DNA]</scope>
    <source>
        <strain evidence="2 3">MSt1</strain>
    </source>
</reference>
<dbReference type="PIRSF" id="PIRSF030561">
    <property type="entry name" value="UCP030561"/>
    <property type="match status" value="1"/>
</dbReference>
<feature type="domain" description="SnoaL-like" evidence="1">
    <location>
        <begin position="6"/>
        <end position="104"/>
    </location>
</feature>
<comment type="caution">
    <text evidence="2">The sequence shown here is derived from an EMBL/GenBank/DDBJ whole genome shotgun (WGS) entry which is preliminary data.</text>
</comment>
<protein>
    <recommendedName>
        <fullName evidence="1">SnoaL-like domain-containing protein</fullName>
    </recommendedName>
</protein>
<evidence type="ECO:0000313" key="3">
    <source>
        <dbReference type="Proteomes" id="UP000028123"/>
    </source>
</evidence>
<gene>
    <name evidence="2" type="ORF">ET33_35920</name>
</gene>
<dbReference type="AlphaFoldDB" id="A0A081P5K6"/>
<dbReference type="EMBL" id="JNVM01000008">
    <property type="protein sequence ID" value="KEQ25979.1"/>
    <property type="molecule type" value="Genomic_DNA"/>
</dbReference>
<organism evidence="2 3">
    <name type="scientific">Paenibacillus tyrfis</name>
    <dbReference type="NCBI Taxonomy" id="1501230"/>
    <lineage>
        <taxon>Bacteria</taxon>
        <taxon>Bacillati</taxon>
        <taxon>Bacillota</taxon>
        <taxon>Bacilli</taxon>
        <taxon>Bacillales</taxon>
        <taxon>Paenibacillaceae</taxon>
        <taxon>Paenibacillus</taxon>
    </lineage>
</organism>
<keyword evidence="3" id="KW-1185">Reference proteome</keyword>
<dbReference type="Gene3D" id="3.10.450.50">
    <property type="match status" value="1"/>
</dbReference>
<name>A0A081P5K6_9BACL</name>